<evidence type="ECO:0000259" key="1">
    <source>
        <dbReference type="Pfam" id="PF06259"/>
    </source>
</evidence>
<organism evidence="2 3">
    <name type="scientific">Nocardioides eburneiflavus</name>
    <dbReference type="NCBI Taxonomy" id="2518372"/>
    <lineage>
        <taxon>Bacteria</taxon>
        <taxon>Bacillati</taxon>
        <taxon>Actinomycetota</taxon>
        <taxon>Actinomycetes</taxon>
        <taxon>Propionibacteriales</taxon>
        <taxon>Nocardioidaceae</taxon>
        <taxon>Nocardioides</taxon>
    </lineage>
</organism>
<feature type="domain" description="DUF1023" evidence="1">
    <location>
        <begin position="308"/>
        <end position="482"/>
    </location>
</feature>
<evidence type="ECO:0000313" key="3">
    <source>
        <dbReference type="Proteomes" id="UP000297496"/>
    </source>
</evidence>
<dbReference type="EMBL" id="SRRO01000001">
    <property type="protein sequence ID" value="TGN65272.1"/>
    <property type="molecule type" value="Genomic_DNA"/>
</dbReference>
<comment type="caution">
    <text evidence="2">The sequence shown here is derived from an EMBL/GenBank/DDBJ whole genome shotgun (WGS) entry which is preliminary data.</text>
</comment>
<dbReference type="SUPFAM" id="SSF53474">
    <property type="entry name" value="alpha/beta-Hydrolases"/>
    <property type="match status" value="1"/>
</dbReference>
<accession>A0A4Z1C763</accession>
<proteinExistence type="predicted"/>
<dbReference type="InterPro" id="IPR010427">
    <property type="entry name" value="DUF1023"/>
</dbReference>
<reference evidence="2 3" key="1">
    <citation type="submission" date="2019-04" db="EMBL/GenBank/DDBJ databases">
        <title>Three New Species of Nocardioides, Nocardioides euryhalodurans sp. nov., Nocardioides seonyuensis sp. nov. and Nocardioides eburneoflavus sp. nov. Isolated from Soil.</title>
        <authorList>
            <person name="Roh S.G."/>
            <person name="Lee C."/>
            <person name="Kim M.-K."/>
            <person name="Kim S.B."/>
        </authorList>
    </citation>
    <scope>NUCLEOTIDE SEQUENCE [LARGE SCALE GENOMIC DNA]</scope>
    <source>
        <strain evidence="2 3">MMS17-SY213</strain>
    </source>
</reference>
<name>A0A4Z1C763_9ACTN</name>
<dbReference type="InterPro" id="IPR029058">
    <property type="entry name" value="AB_hydrolase_fold"/>
</dbReference>
<dbReference type="Proteomes" id="UP000297496">
    <property type="component" value="Unassembled WGS sequence"/>
</dbReference>
<dbReference type="RefSeq" id="WP_135839770.1">
    <property type="nucleotide sequence ID" value="NZ_SRRO01000001.1"/>
</dbReference>
<sequence>MTTIHVPAPIAAWPEPDVRPSASAVATDLRAAAIATSDVTSWMSAHGAPAGWTGDAAEAAGHAMTSLGRRADAAVAALEKALTAVDVYLDQMATRRAEHERLDDDRVAYNRDRESLWSRADGAEADQADELQDEAAALARRHDRIVADREAWLERVRADEDRVIAALSSVDTLGEGRDARDAPGRVDVEDLRRQLASRPDPRSVTEWWGSLTDEQRAALAIAFPELVGNTNGIPTGDRDEANRGMLDRDEDYLLQRQADGSLTDEEQAWLRRVEATRDAMALGQPPQHAGEPIDTNLIVYLPHAFDGDGAAAVSYGDPDTADDTAVIVPGLTNDMTKMESQGQDALNLFLDAQSKGEDIAAIAWMGYDAPSAAEGITSELADIAGVTQEGLAENGGHLLSDFVDGLRATYTGDSPTGQSHLTVIGHSYGSTTAAHAAADGLDEDSLVLIGSPGAGGGVHDVSGLDAPVGEVYVGSRENDFVTWLGGEISIDVPINLGGDTVHLGNLGLGDDPSQEAFGANRFDVSSDGTDTPWHLQDGEAILDRHTSYLDSGTASLDNITNIVIDRDDQVDLVPGRDTPAHDRLYDFARSEAAYQAQQALENYVVEPLEEVRDTVVDRAGRAVDGVRSGAEEVGRVFSDAWPDHWP</sequence>
<gene>
    <name evidence="2" type="ORF">EXE59_15880</name>
</gene>
<evidence type="ECO:0000313" key="2">
    <source>
        <dbReference type="EMBL" id="TGN65272.1"/>
    </source>
</evidence>
<keyword evidence="3" id="KW-1185">Reference proteome</keyword>
<dbReference type="AlphaFoldDB" id="A0A4Z1C763"/>
<dbReference type="Pfam" id="PF06259">
    <property type="entry name" value="Abhydrolase_8"/>
    <property type="match status" value="1"/>
</dbReference>
<dbReference type="Gene3D" id="3.40.50.1820">
    <property type="entry name" value="alpha/beta hydrolase"/>
    <property type="match status" value="1"/>
</dbReference>
<dbReference type="OrthoDB" id="3259161at2"/>
<protein>
    <recommendedName>
        <fullName evidence="1">DUF1023 domain-containing protein</fullName>
    </recommendedName>
</protein>